<comment type="caution">
    <text evidence="6">The sequence shown here is derived from an EMBL/GenBank/DDBJ whole genome shotgun (WGS) entry which is preliminary data.</text>
</comment>
<keyword evidence="2" id="KW-0540">Nuclease</keyword>
<proteinExistence type="predicted"/>
<sequence length="131" mass="14356">MLVVDASCLFEVVADTPRAPQIAARVTADSDHFAPEVIDVEVLGVIRAQYLGGNLDGTAAGQAVADLRDWPGERFSHRYLLDRVWQLRDSVRGWDAFYVALAELLGATLLTLDERLARAHGPRCRIEVVGA</sequence>
<keyword evidence="4" id="KW-0378">Hydrolase</keyword>
<organism evidence="6 7">
    <name type="scientific">Mycolicibacterium insubricum</name>
    <dbReference type="NCBI Taxonomy" id="444597"/>
    <lineage>
        <taxon>Bacteria</taxon>
        <taxon>Bacillati</taxon>
        <taxon>Actinomycetota</taxon>
        <taxon>Actinomycetes</taxon>
        <taxon>Mycobacteriales</taxon>
        <taxon>Mycobacteriaceae</taxon>
        <taxon>Mycolicibacterium</taxon>
    </lineage>
</organism>
<dbReference type="AlphaFoldDB" id="A0A1X0D0F7"/>
<evidence type="ECO:0000256" key="1">
    <source>
        <dbReference type="ARBA" id="ARBA00022649"/>
    </source>
</evidence>
<protein>
    <submittedName>
        <fullName evidence="6">VapC toxin family PIN domain ribonuclease</fullName>
    </submittedName>
</protein>
<dbReference type="InterPro" id="IPR051619">
    <property type="entry name" value="TypeII_TA_RNase_PINc/VapC"/>
</dbReference>
<evidence type="ECO:0000256" key="4">
    <source>
        <dbReference type="ARBA" id="ARBA00022801"/>
    </source>
</evidence>
<dbReference type="Proteomes" id="UP000192801">
    <property type="component" value="Unassembled WGS sequence"/>
</dbReference>
<name>A0A1X0D0F7_9MYCO</name>
<evidence type="ECO:0000313" key="7">
    <source>
        <dbReference type="Proteomes" id="UP000192801"/>
    </source>
</evidence>
<dbReference type="InterPro" id="IPR044153">
    <property type="entry name" value="PIN_Pae0151-like"/>
</dbReference>
<dbReference type="GO" id="GO:0004518">
    <property type="term" value="F:nuclease activity"/>
    <property type="evidence" value="ECO:0007669"/>
    <property type="project" value="UniProtKB-KW"/>
</dbReference>
<accession>A0A1X0D0F7</accession>
<keyword evidence="3" id="KW-0479">Metal-binding</keyword>
<dbReference type="OrthoDB" id="4377304at2"/>
<reference evidence="6 7" key="1">
    <citation type="submission" date="2016-12" db="EMBL/GenBank/DDBJ databases">
        <title>The new phylogeny of genus Mycobacterium.</title>
        <authorList>
            <person name="Tortoli E."/>
            <person name="Trovato A."/>
            <person name="Cirillo D.M."/>
        </authorList>
    </citation>
    <scope>NUCLEOTIDE SEQUENCE [LARGE SCALE GENOMIC DNA]</scope>
    <source>
        <strain evidence="6 7">DSM 45130</strain>
    </source>
</reference>
<dbReference type="InterPro" id="IPR002716">
    <property type="entry name" value="PIN_dom"/>
</dbReference>
<keyword evidence="7" id="KW-1185">Reference proteome</keyword>
<dbReference type="STRING" id="444597.BST26_18115"/>
<dbReference type="GO" id="GO:0016787">
    <property type="term" value="F:hydrolase activity"/>
    <property type="evidence" value="ECO:0007669"/>
    <property type="project" value="UniProtKB-KW"/>
</dbReference>
<dbReference type="Gene3D" id="3.40.50.1010">
    <property type="entry name" value="5'-nuclease"/>
    <property type="match status" value="1"/>
</dbReference>
<dbReference type="GO" id="GO:0046872">
    <property type="term" value="F:metal ion binding"/>
    <property type="evidence" value="ECO:0007669"/>
    <property type="project" value="UniProtKB-KW"/>
</dbReference>
<dbReference type="PANTHER" id="PTHR35901">
    <property type="entry name" value="RIBONUCLEASE VAPC3"/>
    <property type="match status" value="1"/>
</dbReference>
<dbReference type="InterPro" id="IPR029060">
    <property type="entry name" value="PIN-like_dom_sf"/>
</dbReference>
<evidence type="ECO:0000313" key="6">
    <source>
        <dbReference type="EMBL" id="ORA65901.1"/>
    </source>
</evidence>
<evidence type="ECO:0000256" key="2">
    <source>
        <dbReference type="ARBA" id="ARBA00022722"/>
    </source>
</evidence>
<keyword evidence="5" id="KW-0460">Magnesium</keyword>
<dbReference type="PANTHER" id="PTHR35901:SF1">
    <property type="entry name" value="EXONUCLEASE VAPC9"/>
    <property type="match status" value="1"/>
</dbReference>
<dbReference type="CDD" id="cd09873">
    <property type="entry name" value="PIN_Pae0151-like"/>
    <property type="match status" value="1"/>
</dbReference>
<dbReference type="SUPFAM" id="SSF88723">
    <property type="entry name" value="PIN domain-like"/>
    <property type="match status" value="1"/>
</dbReference>
<dbReference type="RefSeq" id="WP_083032945.1">
    <property type="nucleotide sequence ID" value="NZ_AP022618.1"/>
</dbReference>
<evidence type="ECO:0000256" key="5">
    <source>
        <dbReference type="ARBA" id="ARBA00022842"/>
    </source>
</evidence>
<gene>
    <name evidence="6" type="ORF">BST26_18115</name>
</gene>
<evidence type="ECO:0000256" key="3">
    <source>
        <dbReference type="ARBA" id="ARBA00022723"/>
    </source>
</evidence>
<dbReference type="EMBL" id="MVHS01000057">
    <property type="protein sequence ID" value="ORA65901.1"/>
    <property type="molecule type" value="Genomic_DNA"/>
</dbReference>
<keyword evidence="1" id="KW-1277">Toxin-antitoxin system</keyword>
<dbReference type="Pfam" id="PF01850">
    <property type="entry name" value="PIN"/>
    <property type="match status" value="1"/>
</dbReference>